<organism evidence="3 4">
    <name type="scientific">Gossypium arboreum</name>
    <name type="common">Tree cotton</name>
    <name type="synonym">Gossypium nanking</name>
    <dbReference type="NCBI Taxonomy" id="29729"/>
    <lineage>
        <taxon>Eukaryota</taxon>
        <taxon>Viridiplantae</taxon>
        <taxon>Streptophyta</taxon>
        <taxon>Embryophyta</taxon>
        <taxon>Tracheophyta</taxon>
        <taxon>Spermatophyta</taxon>
        <taxon>Magnoliopsida</taxon>
        <taxon>eudicotyledons</taxon>
        <taxon>Gunneridae</taxon>
        <taxon>Pentapetalae</taxon>
        <taxon>rosids</taxon>
        <taxon>malvids</taxon>
        <taxon>Malvales</taxon>
        <taxon>Malvaceae</taxon>
        <taxon>Malvoideae</taxon>
        <taxon>Gossypium</taxon>
    </lineage>
</organism>
<comment type="caution">
    <text evidence="3">The sequence shown here is derived from an EMBL/GenBank/DDBJ whole genome shotgun (WGS) entry which is preliminary data.</text>
</comment>
<gene>
    <name evidence="3" type="ORF">PVK06_027421</name>
</gene>
<feature type="region of interest" description="Disordered" evidence="2">
    <location>
        <begin position="1"/>
        <end position="35"/>
    </location>
</feature>
<accession>A0ABR0P078</accession>
<dbReference type="EMBL" id="JARKNE010000008">
    <property type="protein sequence ID" value="KAK5812026.1"/>
    <property type="molecule type" value="Genomic_DNA"/>
</dbReference>
<keyword evidence="4" id="KW-1185">Reference proteome</keyword>
<keyword evidence="1" id="KW-0175">Coiled coil</keyword>
<evidence type="ECO:0000313" key="4">
    <source>
        <dbReference type="Proteomes" id="UP001358586"/>
    </source>
</evidence>
<reference evidence="3 4" key="1">
    <citation type="submission" date="2023-03" db="EMBL/GenBank/DDBJ databases">
        <title>WGS of Gossypium arboreum.</title>
        <authorList>
            <person name="Yu D."/>
        </authorList>
    </citation>
    <scope>NUCLEOTIDE SEQUENCE [LARGE SCALE GENOMIC DNA]</scope>
    <source>
        <tissue evidence="3">Leaf</tissue>
    </source>
</reference>
<feature type="compositionally biased region" description="Polar residues" evidence="2">
    <location>
        <begin position="24"/>
        <end position="35"/>
    </location>
</feature>
<evidence type="ECO:0000313" key="3">
    <source>
        <dbReference type="EMBL" id="KAK5812026.1"/>
    </source>
</evidence>
<name>A0ABR0P078_GOSAR</name>
<feature type="compositionally biased region" description="Basic and acidic residues" evidence="2">
    <location>
        <begin position="1"/>
        <end position="17"/>
    </location>
</feature>
<evidence type="ECO:0000256" key="1">
    <source>
        <dbReference type="SAM" id="Coils"/>
    </source>
</evidence>
<dbReference type="Proteomes" id="UP001358586">
    <property type="component" value="Chromosome 8"/>
</dbReference>
<feature type="region of interest" description="Disordered" evidence="2">
    <location>
        <begin position="118"/>
        <end position="153"/>
    </location>
</feature>
<sequence length="153" mass="17100">MTHGKDTSTMKEAETSKTRKGKTTAENKGTNLTSETSLLRRKNYIEKLTNSINNNLVEGEVITGKELSTVEEEVVVEEEDIRVEIVNEKAEEENTETEVAKKESVEDIVNASDFVDATKDNLEQDRARPEEAAEITPRIATAPDSYPDRNKKA</sequence>
<proteinExistence type="predicted"/>
<evidence type="ECO:0000256" key="2">
    <source>
        <dbReference type="SAM" id="MobiDB-lite"/>
    </source>
</evidence>
<feature type="compositionally biased region" description="Basic and acidic residues" evidence="2">
    <location>
        <begin position="118"/>
        <end position="131"/>
    </location>
</feature>
<protein>
    <submittedName>
        <fullName evidence="3">Uncharacterized protein</fullName>
    </submittedName>
</protein>
<feature type="coiled-coil region" evidence="1">
    <location>
        <begin position="76"/>
        <end position="107"/>
    </location>
</feature>